<dbReference type="InterPro" id="IPR013830">
    <property type="entry name" value="SGNH_hydro"/>
</dbReference>
<feature type="chain" id="PRO_5041069838" evidence="1">
    <location>
        <begin position="26"/>
        <end position="425"/>
    </location>
</feature>
<organism evidence="3 4">
    <name type="scientific">Pyrenophora tritici-repentis</name>
    <dbReference type="NCBI Taxonomy" id="45151"/>
    <lineage>
        <taxon>Eukaryota</taxon>
        <taxon>Fungi</taxon>
        <taxon>Dikarya</taxon>
        <taxon>Ascomycota</taxon>
        <taxon>Pezizomycotina</taxon>
        <taxon>Dothideomycetes</taxon>
        <taxon>Pleosporomycetidae</taxon>
        <taxon>Pleosporales</taxon>
        <taxon>Pleosporineae</taxon>
        <taxon>Pleosporaceae</taxon>
        <taxon>Pyrenophora</taxon>
    </lineage>
</organism>
<reference evidence="3" key="1">
    <citation type="journal article" date="2018" name="BMC Genomics">
        <title>Comparative genomics of the wheat fungal pathogen Pyrenophora tritici-repentis reveals chromosomal variations and genome plasticity.</title>
        <authorList>
            <person name="Moolhuijzen P."/>
            <person name="See P.T."/>
            <person name="Hane J.K."/>
            <person name="Shi G."/>
            <person name="Liu Z."/>
            <person name="Oliver R.P."/>
            <person name="Moffat C.S."/>
        </authorList>
    </citation>
    <scope>NUCLEOTIDE SEQUENCE [LARGE SCALE GENOMIC DNA]</scope>
    <source>
        <strain evidence="3">M4</strain>
    </source>
</reference>
<feature type="signal peptide" evidence="1">
    <location>
        <begin position="1"/>
        <end position="25"/>
    </location>
</feature>
<proteinExistence type="predicted"/>
<keyword evidence="1" id="KW-0732">Signal</keyword>
<evidence type="ECO:0000313" key="4">
    <source>
        <dbReference type="Proteomes" id="UP000245464"/>
    </source>
</evidence>
<dbReference type="PANTHER" id="PTHR43784:SF2">
    <property type="entry name" value="GDSL-LIKE LIPASE_ACYLHYDROLASE, PUTATIVE (AFU_ORTHOLOGUE AFUA_2G00820)-RELATED"/>
    <property type="match status" value="1"/>
</dbReference>
<dbReference type="InterPro" id="IPR053140">
    <property type="entry name" value="GDSL_Rv0518-like"/>
</dbReference>
<dbReference type="RefSeq" id="XP_001937238.1">
    <property type="nucleotide sequence ID" value="XM_001937203.2"/>
</dbReference>
<dbReference type="Gene3D" id="3.40.50.1110">
    <property type="entry name" value="SGNH hydrolase"/>
    <property type="match status" value="1"/>
</dbReference>
<name>A0A2W1H9V6_9PLEO</name>
<dbReference type="GeneID" id="6345174"/>
<dbReference type="OrthoDB" id="10071171at2759"/>
<accession>A0A2W1H9V6</accession>
<dbReference type="PANTHER" id="PTHR43784">
    <property type="entry name" value="GDSL-LIKE LIPASE/ACYLHYDROLASE, PUTATIVE (AFU_ORTHOLOGUE AFUA_2G00820)-RELATED"/>
    <property type="match status" value="1"/>
</dbReference>
<dbReference type="CDD" id="cd01830">
    <property type="entry name" value="XynE_like"/>
    <property type="match status" value="1"/>
</dbReference>
<comment type="caution">
    <text evidence="3">The sequence shown here is derived from an EMBL/GenBank/DDBJ whole genome shotgun (WGS) entry which is preliminary data.</text>
</comment>
<dbReference type="Proteomes" id="UP000245464">
    <property type="component" value="Chromosome 10"/>
</dbReference>
<feature type="domain" description="SGNH hydrolase-type esterase" evidence="2">
    <location>
        <begin position="221"/>
        <end position="413"/>
    </location>
</feature>
<dbReference type="Pfam" id="PF13472">
    <property type="entry name" value="Lipase_GDSL_2"/>
    <property type="match status" value="1"/>
</dbReference>
<evidence type="ECO:0000313" key="3">
    <source>
        <dbReference type="EMBL" id="KAF7565038.1"/>
    </source>
</evidence>
<sequence length="425" mass="44755">MFLTSIFSVAFLSLSLLSPLASSRAIEEIAKRQDGSHWINTWTSMPQLVERDNLPPAPFSSGSVLRDATLRQTFQISVGAPKIKITISNTFGGSDLPITAGSVGVPTGGAAGVSGIQASPLAAITVGGKSSFTILKGQVVTSDEIAFQVKPQSVITVSLYSQQGQSGNSITGHPGSRTTSWLVSGNKVNATSFSGTASVHWYFISAVQALVPTATNSLITLGDSITDGRGSENDKNNRWPDLLCSRMQRKNYTNIAINNEAAGGNAVLQGGLGPPLLTRYMRDALLQPGAKYIMIFEGVNDIGPAANSVSAQKLIGDRLIAAFTQIATDAKKAGFKTIGATITPFGNNAGYAGAEKEKTRLRVNEWVLAKGNGSYDFVVDFAGMVAKKGQVSVLDRKFDSGDGLHPNVAGYQAMADGFPLDNFKA</sequence>
<dbReference type="OMA" id="GATITQM"/>
<dbReference type="AlphaFoldDB" id="A0A2W1H9V6"/>
<dbReference type="InterPro" id="IPR036514">
    <property type="entry name" value="SGNH_hydro_sf"/>
</dbReference>
<dbReference type="EMBL" id="NQIK02000010">
    <property type="protein sequence ID" value="KAF7565038.1"/>
    <property type="molecule type" value="Genomic_DNA"/>
</dbReference>
<dbReference type="KEGG" id="ptrr:6345174"/>
<evidence type="ECO:0000259" key="2">
    <source>
        <dbReference type="Pfam" id="PF13472"/>
    </source>
</evidence>
<gene>
    <name evidence="3" type="ORF">PtrM4_044720</name>
</gene>
<evidence type="ECO:0000256" key="1">
    <source>
        <dbReference type="SAM" id="SignalP"/>
    </source>
</evidence>
<dbReference type="SUPFAM" id="SSF52266">
    <property type="entry name" value="SGNH hydrolase"/>
    <property type="match status" value="1"/>
</dbReference>
<protein>
    <submittedName>
        <fullName evidence="3">Lipase-GDSL multi-domain protein</fullName>
    </submittedName>
</protein>